<keyword evidence="4" id="KW-1185">Reference proteome</keyword>
<comment type="caution">
    <text evidence="3">The sequence shown here is derived from an EMBL/GenBank/DDBJ whole genome shotgun (WGS) entry which is preliminary data.</text>
</comment>
<dbReference type="OrthoDB" id="9812311at2"/>
<proteinExistence type="predicted"/>
<dbReference type="AlphaFoldDB" id="A0A3D9H6C0"/>
<protein>
    <submittedName>
        <fullName evidence="3">Uncharacterized SAM-binding protein YcdF (DUF218 family)</fullName>
    </submittedName>
</protein>
<feature type="transmembrane region" description="Helical" evidence="1">
    <location>
        <begin position="12"/>
        <end position="35"/>
    </location>
</feature>
<sequence>MFGKRRPRKTSIAGSLIIFAAISWIVGLLFFVAAIPDKVTDDGSKSEAIVVLTGGSMRLETGLDLLSKGAADKLFVSGVHRGVDVAELLRVSRQSPGKLDCCIALGYEASDTHGNAVETANWVRENGFKKVRLVTASYHMPRSLLELRHVMPELEVQPHPVFPDHVKTDSWYRWPGTAALLVGEYLKLLLMPMRWLWIDLVG</sequence>
<dbReference type="GO" id="GO:0000270">
    <property type="term" value="P:peptidoglycan metabolic process"/>
    <property type="evidence" value="ECO:0007669"/>
    <property type="project" value="TreeGrafter"/>
</dbReference>
<dbReference type="PANTHER" id="PTHR30336">
    <property type="entry name" value="INNER MEMBRANE PROTEIN, PROBABLE PERMEASE"/>
    <property type="match status" value="1"/>
</dbReference>
<dbReference type="CDD" id="cd06259">
    <property type="entry name" value="YdcF-like"/>
    <property type="match status" value="1"/>
</dbReference>
<organism evidence="3 4">
    <name type="scientific">Aestuariispira insulae</name>
    <dbReference type="NCBI Taxonomy" id="1461337"/>
    <lineage>
        <taxon>Bacteria</taxon>
        <taxon>Pseudomonadati</taxon>
        <taxon>Pseudomonadota</taxon>
        <taxon>Alphaproteobacteria</taxon>
        <taxon>Rhodospirillales</taxon>
        <taxon>Kiloniellaceae</taxon>
        <taxon>Aestuariispira</taxon>
    </lineage>
</organism>
<accession>A0A3D9H6C0</accession>
<dbReference type="PANTHER" id="PTHR30336:SF4">
    <property type="entry name" value="ENVELOPE BIOGENESIS FACTOR ELYC"/>
    <property type="match status" value="1"/>
</dbReference>
<dbReference type="GO" id="GO:0043164">
    <property type="term" value="P:Gram-negative-bacterium-type cell wall biogenesis"/>
    <property type="evidence" value="ECO:0007669"/>
    <property type="project" value="TreeGrafter"/>
</dbReference>
<keyword evidence="1" id="KW-0472">Membrane</keyword>
<dbReference type="Pfam" id="PF02698">
    <property type="entry name" value="DUF218"/>
    <property type="match status" value="1"/>
</dbReference>
<reference evidence="3 4" key="1">
    <citation type="submission" date="2018-07" db="EMBL/GenBank/DDBJ databases">
        <title>Genomic Encyclopedia of Type Strains, Phase III (KMG-III): the genomes of soil and plant-associated and newly described type strains.</title>
        <authorList>
            <person name="Whitman W."/>
        </authorList>
    </citation>
    <scope>NUCLEOTIDE SEQUENCE [LARGE SCALE GENOMIC DNA]</scope>
    <source>
        <strain evidence="3 4">CECT 8488</strain>
    </source>
</reference>
<evidence type="ECO:0000313" key="3">
    <source>
        <dbReference type="EMBL" id="RED45055.1"/>
    </source>
</evidence>
<dbReference type="EMBL" id="QRDW01000012">
    <property type="protein sequence ID" value="RED45055.1"/>
    <property type="molecule type" value="Genomic_DNA"/>
</dbReference>
<feature type="domain" description="DUF218" evidence="2">
    <location>
        <begin position="47"/>
        <end position="186"/>
    </location>
</feature>
<keyword evidence="1" id="KW-0812">Transmembrane</keyword>
<gene>
    <name evidence="3" type="ORF">DFP90_11248</name>
</gene>
<dbReference type="InterPro" id="IPR051599">
    <property type="entry name" value="Cell_Envelope_Assoc"/>
</dbReference>
<name>A0A3D9H6C0_9PROT</name>
<evidence type="ECO:0000256" key="1">
    <source>
        <dbReference type="SAM" id="Phobius"/>
    </source>
</evidence>
<dbReference type="RefSeq" id="WP_115938575.1">
    <property type="nucleotide sequence ID" value="NZ_QRDW01000012.1"/>
</dbReference>
<dbReference type="InterPro" id="IPR003848">
    <property type="entry name" value="DUF218"/>
</dbReference>
<keyword evidence="1" id="KW-1133">Transmembrane helix</keyword>
<dbReference type="Proteomes" id="UP000256845">
    <property type="component" value="Unassembled WGS sequence"/>
</dbReference>
<evidence type="ECO:0000313" key="4">
    <source>
        <dbReference type="Proteomes" id="UP000256845"/>
    </source>
</evidence>
<evidence type="ECO:0000259" key="2">
    <source>
        <dbReference type="Pfam" id="PF02698"/>
    </source>
</evidence>
<dbReference type="GO" id="GO:0005886">
    <property type="term" value="C:plasma membrane"/>
    <property type="evidence" value="ECO:0007669"/>
    <property type="project" value="TreeGrafter"/>
</dbReference>